<dbReference type="InterPro" id="IPR042099">
    <property type="entry name" value="ANL_N_sf"/>
</dbReference>
<evidence type="ECO:0000256" key="1">
    <source>
        <dbReference type="ARBA" id="ARBA00001957"/>
    </source>
</evidence>
<dbReference type="PROSITE" id="PS00455">
    <property type="entry name" value="AMP_BINDING"/>
    <property type="match status" value="1"/>
</dbReference>
<dbReference type="GO" id="GO:0016874">
    <property type="term" value="F:ligase activity"/>
    <property type="evidence" value="ECO:0007669"/>
    <property type="project" value="UniProtKB-KW"/>
</dbReference>
<dbReference type="RefSeq" id="WP_073538551.1">
    <property type="nucleotide sequence ID" value="NZ_CP018335.1"/>
</dbReference>
<dbReference type="GO" id="GO:0005737">
    <property type="term" value="C:cytoplasm"/>
    <property type="evidence" value="ECO:0007669"/>
    <property type="project" value="TreeGrafter"/>
</dbReference>
<keyword evidence="3" id="KW-0597">Phosphoprotein</keyword>
<dbReference type="EMBL" id="CP018335">
    <property type="protein sequence ID" value="APM38907.1"/>
    <property type="molecule type" value="Genomic_DNA"/>
</dbReference>
<dbReference type="Pfam" id="PF00501">
    <property type="entry name" value="AMP-binding"/>
    <property type="match status" value="1"/>
</dbReference>
<organism evidence="6 7">
    <name type="scientific">Clostridium kluyveri</name>
    <dbReference type="NCBI Taxonomy" id="1534"/>
    <lineage>
        <taxon>Bacteria</taxon>
        <taxon>Bacillati</taxon>
        <taxon>Bacillota</taxon>
        <taxon>Clostridia</taxon>
        <taxon>Eubacteriales</taxon>
        <taxon>Clostridiaceae</taxon>
        <taxon>Clostridium</taxon>
    </lineage>
</organism>
<dbReference type="SUPFAM" id="SSF56801">
    <property type="entry name" value="Acetyl-CoA synthetase-like"/>
    <property type="match status" value="2"/>
</dbReference>
<dbReference type="GO" id="GO:0044550">
    <property type="term" value="P:secondary metabolite biosynthetic process"/>
    <property type="evidence" value="ECO:0007669"/>
    <property type="project" value="TreeGrafter"/>
</dbReference>
<keyword evidence="4" id="KW-0436">Ligase</keyword>
<dbReference type="Gene3D" id="3.40.50.12780">
    <property type="entry name" value="N-terminal domain of ligase-like"/>
    <property type="match status" value="2"/>
</dbReference>
<dbReference type="Proteomes" id="UP000184604">
    <property type="component" value="Chromosome"/>
</dbReference>
<reference evidence="6 7" key="1">
    <citation type="submission" date="2016-12" db="EMBL/GenBank/DDBJ databases">
        <title>Complete genome sequence of Clostridium kluyveri JZZ isolated from the pit mud of a Chinese flavor liquor-making factory.</title>
        <authorList>
            <person name="Wang Y."/>
        </authorList>
    </citation>
    <scope>NUCLEOTIDE SEQUENCE [LARGE SCALE GENOMIC DNA]</scope>
    <source>
        <strain evidence="6 7">JZZ</strain>
    </source>
</reference>
<evidence type="ECO:0000313" key="7">
    <source>
        <dbReference type="Proteomes" id="UP000184604"/>
    </source>
</evidence>
<evidence type="ECO:0000256" key="3">
    <source>
        <dbReference type="ARBA" id="ARBA00022553"/>
    </source>
</evidence>
<keyword evidence="2" id="KW-0596">Phosphopantetheine</keyword>
<feature type="domain" description="Carrier" evidence="5">
    <location>
        <begin position="584"/>
        <end position="659"/>
    </location>
</feature>
<dbReference type="Gene3D" id="3.30.300.30">
    <property type="match status" value="1"/>
</dbReference>
<dbReference type="Pfam" id="PF00668">
    <property type="entry name" value="Condensation"/>
    <property type="match status" value="1"/>
</dbReference>
<accession>A0A1L5F7E9</accession>
<dbReference type="SUPFAM" id="SSF47336">
    <property type="entry name" value="ACP-like"/>
    <property type="match status" value="1"/>
</dbReference>
<dbReference type="InterPro" id="IPR020845">
    <property type="entry name" value="AMP-binding_CS"/>
</dbReference>
<dbReference type="InterPro" id="IPR036736">
    <property type="entry name" value="ACP-like_sf"/>
</dbReference>
<dbReference type="PROSITE" id="PS50075">
    <property type="entry name" value="CARRIER"/>
    <property type="match status" value="1"/>
</dbReference>
<dbReference type="InterPro" id="IPR023213">
    <property type="entry name" value="CAT-like_dom_sf"/>
</dbReference>
<dbReference type="Gene3D" id="3.30.559.10">
    <property type="entry name" value="Chloramphenicol acetyltransferase-like domain"/>
    <property type="match status" value="1"/>
</dbReference>
<evidence type="ECO:0000313" key="6">
    <source>
        <dbReference type="EMBL" id="APM38907.1"/>
    </source>
</evidence>
<dbReference type="GO" id="GO:0031177">
    <property type="term" value="F:phosphopantetheine binding"/>
    <property type="evidence" value="ECO:0007669"/>
    <property type="project" value="TreeGrafter"/>
</dbReference>
<name>A0A1L5F7E9_CLOKL</name>
<dbReference type="InterPro" id="IPR057737">
    <property type="entry name" value="Condensation_MtbB-like"/>
</dbReference>
<dbReference type="Pfam" id="PF00550">
    <property type="entry name" value="PP-binding"/>
    <property type="match status" value="1"/>
</dbReference>
<dbReference type="PANTHER" id="PTHR45527">
    <property type="entry name" value="NONRIBOSOMAL PEPTIDE SYNTHETASE"/>
    <property type="match status" value="1"/>
</dbReference>
<dbReference type="Gene3D" id="3.30.559.30">
    <property type="entry name" value="Nonribosomal peptide synthetase, condensation domain"/>
    <property type="match status" value="1"/>
</dbReference>
<dbReference type="InterPro" id="IPR045851">
    <property type="entry name" value="AMP-bd_C_sf"/>
</dbReference>
<sequence length="1193" mass="138312">MDSYVRSEKLEIKNFPKELSTLLKIAGDFSRINGRGIYFIEEDESEIFLPYYKLYENAVRLCSGLQKLGVKRGDKLIFQLKSEFNFINMFWACIVGGYIPVPLPISNIYSYNSQDLVRFLNVTEQLSHPKIISEKLFQEFFNEGAYSNLTVIYFEDIDKSYEQNNKIQLPLPSDIAFIQFSSGSTGNPKGVILTHNNLIHNIFQINEKSKSTNMDFMANWMPLTHNLGLIALHIAPLGAFSNQIKFNTELFIKKPELFMKKITIYKATMSGFPNFALSLLLERIPDDESQNYDLSHLRLIYNGAEPISNNVIQKFNKKFSKWYLNKKAMHATYGMAEASVIISLQDMDDSIISHKIIRNEFSLNNNIIYSEDNEDTIEFVDVGYLLPEMEVKVLDDDDILLENEKVGNILVKGPNITSGYINDDGMNEKLFLDGFLRTGDLGFVKDGRLVITGRRRDLIFFNGQNFYAHDIEHLCEEIDEVDFGQVAACGVTNYKNGSEELIIFIQFREEIKNFSEATLRIKEYVNRRIGQSITHILPVEYIPKTASGKIQRQELGQRYLNGEFHDIILMINEEIKNCNNKNNTARNKIDFDLIKLWGRILNLENIRIQDDFFKLGGDSLKLIQICYEISNIYKVDINSSEFIKLGNILNISDYIQNNKNLISEQKYPVSAPDTKNLNVPFPLSEVQSAYFTGRNSGFEMGGVSTHIYYEIETKLDIDKFNQSLNKVIKHQPMLRAIILESGQQKILESVPKYNIKVEDISELNYDSQQERILEERDRMSHYIFKTDIWPLFEFKAFKTNINKYYMLIGFDLLISDGTSMRILVKEIIENYDCFHKGYQKLKFNFRDYVTACEEFKISKVYENDKKYWMEKLKDFPQAPKLPLKQEPSEVASPHFKRQNKIISKNIWENIKKKAKENNITPSVLLCTAYAQILGHWSNEPHHAINVTVFTRYPFHEDVNKIIGDFTSVMLLDVDLKTGTSFWEKASEVQSSMMEALEHRHYDGINFIRDISKYNGLGAKAVMPIVFTSLLFSMDNEEKGVGFTELGDIKMGVSQTSQVYLDYQVMEIGGNLSITWDYVEELFEEDMINTMFQQYVKLVESLLEHREYRLQAEEETIKFIDNYNHREEFIPETTLQELFMKKAKECPENTALIFEDRSMNYRELDIKSNQVAHYLKQQGFGSSDFIGIGSVKSL</sequence>
<dbReference type="PANTHER" id="PTHR45527:SF10">
    <property type="entry name" value="PYOCHELIN SYNTHASE PCHF"/>
    <property type="match status" value="1"/>
</dbReference>
<dbReference type="CDD" id="cd19535">
    <property type="entry name" value="Cyc_NRPS"/>
    <property type="match status" value="1"/>
</dbReference>
<evidence type="ECO:0000256" key="2">
    <source>
        <dbReference type="ARBA" id="ARBA00022450"/>
    </source>
</evidence>
<dbReference type="AlphaFoldDB" id="A0A1L5F7E9"/>
<protein>
    <recommendedName>
        <fullName evidence="5">Carrier domain-containing protein</fullName>
    </recommendedName>
</protein>
<dbReference type="GO" id="GO:0008610">
    <property type="term" value="P:lipid biosynthetic process"/>
    <property type="evidence" value="ECO:0007669"/>
    <property type="project" value="UniProtKB-ARBA"/>
</dbReference>
<dbReference type="FunFam" id="3.30.559.10:FF:000023">
    <property type="entry name" value="Non-ribosomal peptide synthetase"/>
    <property type="match status" value="1"/>
</dbReference>
<dbReference type="SUPFAM" id="SSF52777">
    <property type="entry name" value="CoA-dependent acyltransferases"/>
    <property type="match status" value="2"/>
</dbReference>
<dbReference type="InterPro" id="IPR009081">
    <property type="entry name" value="PP-bd_ACP"/>
</dbReference>
<dbReference type="GO" id="GO:0043041">
    <property type="term" value="P:amino acid activation for nonribosomal peptide biosynthetic process"/>
    <property type="evidence" value="ECO:0007669"/>
    <property type="project" value="TreeGrafter"/>
</dbReference>
<dbReference type="FunFam" id="3.30.559.30:FF:000006">
    <property type="entry name" value="Yersiniabactin polyketide/non-ribosomal peptide synthetase"/>
    <property type="match status" value="1"/>
</dbReference>
<evidence type="ECO:0000256" key="4">
    <source>
        <dbReference type="ARBA" id="ARBA00022598"/>
    </source>
</evidence>
<gene>
    <name evidence="6" type="ORF">BS101_09160</name>
</gene>
<dbReference type="InterPro" id="IPR001242">
    <property type="entry name" value="Condensation_dom"/>
</dbReference>
<comment type="cofactor">
    <cofactor evidence="1">
        <name>pantetheine 4'-phosphate</name>
        <dbReference type="ChEBI" id="CHEBI:47942"/>
    </cofactor>
</comment>
<dbReference type="Gene3D" id="1.10.1200.10">
    <property type="entry name" value="ACP-like"/>
    <property type="match status" value="1"/>
</dbReference>
<evidence type="ECO:0000259" key="5">
    <source>
        <dbReference type="PROSITE" id="PS50075"/>
    </source>
</evidence>
<proteinExistence type="predicted"/>
<dbReference type="InterPro" id="IPR000873">
    <property type="entry name" value="AMP-dep_synth/lig_dom"/>
</dbReference>
<dbReference type="OrthoDB" id="9778383at2"/>